<dbReference type="KEGG" id="cpoi:OE229_02725"/>
<sequence>MTAKNRISAQSRTDLSEWLTSLGYHWAGAQNEDAFLARLYDLRDLPTTDSRRSQFPTAAEDIWQHRVNNSDWDDDWVFTDPRFNLLHCPDEKFLAFLTATVRPAARQDATISAEMVAGYNEVLVPLGWELFEQRRVGANVYYGSREIGGVHDPRTVIVAAPDVVDRAVLDQQLKRLRRDIDTDPAAAIAHCKELLESQAKLVLRGFEVDYSDRDDLPALFGAAARALGIHANSVPEDSRASDALKGMLRNLQSVVRNVSEARNAMGTGHGRAHASPAERRHARLVFNATVAVTEFVADTWAAHPGVA</sequence>
<accession>A0A9Q9T483</accession>
<dbReference type="Pfam" id="PF18860">
    <property type="entry name" value="AbiJ_NTD3"/>
    <property type="match status" value="1"/>
</dbReference>
<feature type="domain" description="Abortive infection protein-like C-terminal" evidence="1">
    <location>
        <begin position="217"/>
        <end position="297"/>
    </location>
</feature>
<feature type="domain" description="AbiJ-NTD3" evidence="2">
    <location>
        <begin position="6"/>
        <end position="154"/>
    </location>
</feature>
<dbReference type="Pfam" id="PF14355">
    <property type="entry name" value="Abi_C"/>
    <property type="match status" value="1"/>
</dbReference>
<dbReference type="AlphaFoldDB" id="A0A9Q9T483"/>
<evidence type="ECO:0000259" key="2">
    <source>
        <dbReference type="Pfam" id="PF18860"/>
    </source>
</evidence>
<dbReference type="Proteomes" id="UP001062223">
    <property type="component" value="Chromosome"/>
</dbReference>
<evidence type="ECO:0000313" key="4">
    <source>
        <dbReference type="Proteomes" id="UP001062223"/>
    </source>
</evidence>
<dbReference type="RefSeq" id="WP_262139607.1">
    <property type="nucleotide sequence ID" value="NZ_CP106879.1"/>
</dbReference>
<reference evidence="3" key="1">
    <citation type="submission" date="2022-09" db="EMBL/GenBank/DDBJ databases">
        <title>Taxonomy of Curtobacterium flaccumfaciens.</title>
        <authorList>
            <person name="Osdaghi E."/>
            <person name="Taghavi S.M."/>
            <person name="Hamidizade M."/>
            <person name="Abachi H."/>
            <person name="Fazliarab A."/>
            <person name="Baeyen S."/>
            <person name="Portier P."/>
            <person name="Van Vaerenbergh J."/>
            <person name="Jacques M.-A."/>
        </authorList>
    </citation>
    <scope>NUCLEOTIDE SEQUENCE</scope>
    <source>
        <strain evidence="3">AGQB46</strain>
    </source>
</reference>
<organism evidence="3 4">
    <name type="scientific">Curtobacterium poinsettiae</name>
    <dbReference type="NCBI Taxonomy" id="159612"/>
    <lineage>
        <taxon>Bacteria</taxon>
        <taxon>Bacillati</taxon>
        <taxon>Actinomycetota</taxon>
        <taxon>Actinomycetes</taxon>
        <taxon>Micrococcales</taxon>
        <taxon>Microbacteriaceae</taxon>
        <taxon>Curtobacterium</taxon>
    </lineage>
</organism>
<evidence type="ECO:0000313" key="3">
    <source>
        <dbReference type="EMBL" id="UYC81394.1"/>
    </source>
</evidence>
<dbReference type="EMBL" id="CP106879">
    <property type="protein sequence ID" value="UYC81394.1"/>
    <property type="molecule type" value="Genomic_DNA"/>
</dbReference>
<dbReference type="InterPro" id="IPR026001">
    <property type="entry name" value="Abi-like_C"/>
</dbReference>
<proteinExistence type="predicted"/>
<protein>
    <submittedName>
        <fullName evidence="3">Abortive infection family protein</fullName>
    </submittedName>
</protein>
<evidence type="ECO:0000259" key="1">
    <source>
        <dbReference type="Pfam" id="PF14355"/>
    </source>
</evidence>
<name>A0A9Q9T483_9MICO</name>
<gene>
    <name evidence="3" type="ORF">OE229_02725</name>
</gene>
<dbReference type="InterPro" id="IPR041427">
    <property type="entry name" value="AbiJ-NTD3"/>
</dbReference>